<evidence type="ECO:0000313" key="12">
    <source>
        <dbReference type="EMBL" id="MDM4016720.1"/>
    </source>
</evidence>
<dbReference type="Pfam" id="PF02391">
    <property type="entry name" value="MoaE"/>
    <property type="match status" value="1"/>
</dbReference>
<evidence type="ECO:0000256" key="9">
    <source>
        <dbReference type="ARBA" id="ARBA00030781"/>
    </source>
</evidence>
<evidence type="ECO:0000256" key="4">
    <source>
        <dbReference type="ARBA" id="ARBA00013858"/>
    </source>
</evidence>
<evidence type="ECO:0000256" key="11">
    <source>
        <dbReference type="ARBA" id="ARBA00049878"/>
    </source>
</evidence>
<comment type="catalytic activity">
    <reaction evidence="11">
        <text>2 [molybdopterin-synthase sulfur-carrier protein]-C-terminal-Gly-aminoethanethioate + cyclic pyranopterin phosphate + H2O = molybdopterin + 2 [molybdopterin-synthase sulfur-carrier protein]-C-terminal Gly-Gly + 2 H(+)</text>
        <dbReference type="Rhea" id="RHEA:26333"/>
        <dbReference type="Rhea" id="RHEA-COMP:12202"/>
        <dbReference type="Rhea" id="RHEA-COMP:19907"/>
        <dbReference type="ChEBI" id="CHEBI:15377"/>
        <dbReference type="ChEBI" id="CHEBI:15378"/>
        <dbReference type="ChEBI" id="CHEBI:58698"/>
        <dbReference type="ChEBI" id="CHEBI:59648"/>
        <dbReference type="ChEBI" id="CHEBI:90778"/>
        <dbReference type="ChEBI" id="CHEBI:232372"/>
        <dbReference type="EC" id="2.8.1.12"/>
    </reaction>
</comment>
<dbReference type="EC" id="2.8.1.12" evidence="3"/>
<evidence type="ECO:0000256" key="6">
    <source>
        <dbReference type="ARBA" id="ARBA00026066"/>
    </source>
</evidence>
<keyword evidence="13" id="KW-1185">Reference proteome</keyword>
<evidence type="ECO:0000256" key="7">
    <source>
        <dbReference type="ARBA" id="ARBA00029745"/>
    </source>
</evidence>
<accession>A0ABT7PJS0</accession>
<evidence type="ECO:0000256" key="10">
    <source>
        <dbReference type="ARBA" id="ARBA00032474"/>
    </source>
</evidence>
<protein>
    <recommendedName>
        <fullName evidence="4">Molybdopterin synthase catalytic subunit</fullName>
        <ecNumber evidence="3">2.8.1.12</ecNumber>
    </recommendedName>
    <alternativeName>
        <fullName evidence="9">MPT synthase subunit 2</fullName>
    </alternativeName>
    <alternativeName>
        <fullName evidence="7">Molybdenum cofactor biosynthesis protein E</fullName>
    </alternativeName>
    <alternativeName>
        <fullName evidence="8">Molybdopterin-converting factor large subunit</fullName>
    </alternativeName>
    <alternativeName>
        <fullName evidence="10">Molybdopterin-converting factor subunit 2</fullName>
    </alternativeName>
</protein>
<evidence type="ECO:0000256" key="8">
    <source>
        <dbReference type="ARBA" id="ARBA00030407"/>
    </source>
</evidence>
<comment type="pathway">
    <text evidence="1">Cofactor biosynthesis; molybdopterin biosynthesis.</text>
</comment>
<comment type="subunit">
    <text evidence="6">Heterotetramer of 2 MoaD subunits and 2 MoaE subunits. Also stable as homodimer. The enzyme changes between these two forms during catalysis.</text>
</comment>
<dbReference type="SUPFAM" id="SSF54690">
    <property type="entry name" value="Molybdopterin synthase subunit MoaE"/>
    <property type="match status" value="1"/>
</dbReference>
<evidence type="ECO:0000256" key="2">
    <source>
        <dbReference type="ARBA" id="ARBA00005426"/>
    </source>
</evidence>
<evidence type="ECO:0000256" key="3">
    <source>
        <dbReference type="ARBA" id="ARBA00011950"/>
    </source>
</evidence>
<sequence length="147" mass="16459">MESSLAVLVRLVHAPIQLAQWSDQLGDPDIGAQGWFAGVTRRKTKDDAGVVRVTHTLHYEAHPTMALSELDRIATEATKRFRLTKVIVIHRLGEVPIGQVSVLVGCCSGHRPETFAALPWIMDGLKSNVPIWKRETYQDQSTEWIHP</sequence>
<reference evidence="12 13" key="1">
    <citation type="submission" date="2023-06" db="EMBL/GenBank/DDBJ databases">
        <title>Roseiconus lacunae JC819 isolated from Gulf of Mannar region, Tamil Nadu.</title>
        <authorList>
            <person name="Pk S."/>
            <person name="Ch S."/>
            <person name="Ch V.R."/>
        </authorList>
    </citation>
    <scope>NUCLEOTIDE SEQUENCE [LARGE SCALE GENOMIC DNA]</scope>
    <source>
        <strain evidence="12 13">JC819</strain>
    </source>
</reference>
<keyword evidence="5" id="KW-0501">Molybdenum cofactor biosynthesis</keyword>
<gene>
    <name evidence="12" type="ORF">QTN89_14840</name>
</gene>
<dbReference type="InterPro" id="IPR036563">
    <property type="entry name" value="MoaE_sf"/>
</dbReference>
<comment type="similarity">
    <text evidence="2">Belongs to the MoaE family.</text>
</comment>
<comment type="caution">
    <text evidence="12">The sequence shown here is derived from an EMBL/GenBank/DDBJ whole genome shotgun (WGS) entry which is preliminary data.</text>
</comment>
<dbReference type="RefSeq" id="WP_230774471.1">
    <property type="nucleotide sequence ID" value="NZ_JAJMQV010000056.1"/>
</dbReference>
<evidence type="ECO:0000256" key="1">
    <source>
        <dbReference type="ARBA" id="ARBA00005046"/>
    </source>
</evidence>
<evidence type="ECO:0000313" key="13">
    <source>
        <dbReference type="Proteomes" id="UP001239462"/>
    </source>
</evidence>
<dbReference type="InterPro" id="IPR003448">
    <property type="entry name" value="Mopterin_biosynth_MoaE"/>
</dbReference>
<dbReference type="PANTHER" id="PTHR23404">
    <property type="entry name" value="MOLYBDOPTERIN SYNTHASE RELATED"/>
    <property type="match status" value="1"/>
</dbReference>
<evidence type="ECO:0000256" key="5">
    <source>
        <dbReference type="ARBA" id="ARBA00023150"/>
    </source>
</evidence>
<dbReference type="CDD" id="cd00756">
    <property type="entry name" value="MoaE"/>
    <property type="match status" value="1"/>
</dbReference>
<dbReference type="Proteomes" id="UP001239462">
    <property type="component" value="Unassembled WGS sequence"/>
</dbReference>
<organism evidence="12 13">
    <name type="scientific">Roseiconus lacunae</name>
    <dbReference type="NCBI Taxonomy" id="2605694"/>
    <lineage>
        <taxon>Bacteria</taxon>
        <taxon>Pseudomonadati</taxon>
        <taxon>Planctomycetota</taxon>
        <taxon>Planctomycetia</taxon>
        <taxon>Pirellulales</taxon>
        <taxon>Pirellulaceae</taxon>
        <taxon>Roseiconus</taxon>
    </lineage>
</organism>
<dbReference type="EMBL" id="JASZZN010000010">
    <property type="protein sequence ID" value="MDM4016720.1"/>
    <property type="molecule type" value="Genomic_DNA"/>
</dbReference>
<dbReference type="Gene3D" id="3.90.1170.40">
    <property type="entry name" value="Molybdopterin biosynthesis MoaE subunit"/>
    <property type="match status" value="1"/>
</dbReference>
<name>A0ABT7PJS0_9BACT</name>
<proteinExistence type="inferred from homology"/>